<evidence type="ECO:0000313" key="3">
    <source>
        <dbReference type="Proteomes" id="UP000242869"/>
    </source>
</evidence>
<protein>
    <submittedName>
        <fullName evidence="2">Uncharacterized protein</fullName>
    </submittedName>
</protein>
<organism evidence="2 3">
    <name type="scientific">Formivibrio citricus</name>
    <dbReference type="NCBI Taxonomy" id="83765"/>
    <lineage>
        <taxon>Bacteria</taxon>
        <taxon>Pseudomonadati</taxon>
        <taxon>Pseudomonadota</taxon>
        <taxon>Betaproteobacteria</taxon>
        <taxon>Neisseriales</taxon>
        <taxon>Chitinibacteraceae</taxon>
        <taxon>Formivibrio</taxon>
    </lineage>
</organism>
<gene>
    <name evidence="2" type="ORF">SAMN05660284_02369</name>
</gene>
<keyword evidence="3" id="KW-1185">Reference proteome</keyword>
<accession>A0A1I5CBL9</accession>
<evidence type="ECO:0000313" key="2">
    <source>
        <dbReference type="EMBL" id="SFN84388.1"/>
    </source>
</evidence>
<dbReference type="Proteomes" id="UP000242869">
    <property type="component" value="Unassembled WGS sequence"/>
</dbReference>
<name>A0A1I5CBL9_9NEIS</name>
<reference evidence="3" key="1">
    <citation type="submission" date="2016-10" db="EMBL/GenBank/DDBJ databases">
        <authorList>
            <person name="Varghese N."/>
            <person name="Submissions S."/>
        </authorList>
    </citation>
    <scope>NUCLEOTIDE SEQUENCE [LARGE SCALE GENOMIC DNA]</scope>
    <source>
        <strain evidence="3">DSM 6150</strain>
    </source>
</reference>
<feature type="region of interest" description="Disordered" evidence="1">
    <location>
        <begin position="1"/>
        <end position="62"/>
    </location>
</feature>
<sequence length="179" mass="20585">MVSLSPQPAPRKRSETLARDRPRAARRAAGRGRLGDERGIGETIPLSRKRGGTPHSKHPRRQAHNPMYAAQIDRRLFCLRQLVRRAAAARRGRPTIGPFFVEALLHAHSRRRNNLFPFPPCRRNNQWGQTRLICAEYTIHNISSFMDSHRLRRPGLRRFTANPGYAIPHCHHGRRFSSP</sequence>
<dbReference type="AlphaFoldDB" id="A0A1I5CBL9"/>
<evidence type="ECO:0000256" key="1">
    <source>
        <dbReference type="SAM" id="MobiDB-lite"/>
    </source>
</evidence>
<feature type="compositionally biased region" description="Basic residues" evidence="1">
    <location>
        <begin position="47"/>
        <end position="62"/>
    </location>
</feature>
<dbReference type="EMBL" id="FOVE01000019">
    <property type="protein sequence ID" value="SFN84388.1"/>
    <property type="molecule type" value="Genomic_DNA"/>
</dbReference>
<proteinExistence type="predicted"/>
<feature type="compositionally biased region" description="Basic and acidic residues" evidence="1">
    <location>
        <begin position="12"/>
        <end position="23"/>
    </location>
</feature>